<reference evidence="2" key="1">
    <citation type="submission" date="2010-01" db="EMBL/GenBank/DDBJ databases">
        <title>Genome fragments of uncultured bacteria from the North Pacific subtropical Gyre.</title>
        <authorList>
            <person name="Pham V.D."/>
            <person name="Delong E.F."/>
        </authorList>
    </citation>
    <scope>NUCLEOTIDE SEQUENCE</scope>
</reference>
<dbReference type="AlphaFoldDB" id="E7C7Q1"/>
<dbReference type="InterPro" id="IPR009003">
    <property type="entry name" value="Peptidase_S1_PA"/>
</dbReference>
<feature type="region of interest" description="Disordered" evidence="1">
    <location>
        <begin position="24"/>
        <end position="46"/>
    </location>
</feature>
<accession>E7C7Q1</accession>
<dbReference type="Gene3D" id="2.40.10.10">
    <property type="entry name" value="Trypsin-like serine proteases"/>
    <property type="match status" value="1"/>
</dbReference>
<proteinExistence type="predicted"/>
<dbReference type="InterPro" id="IPR043504">
    <property type="entry name" value="Peptidase_S1_PA_chymotrypsin"/>
</dbReference>
<name>E7C7Q1_9BACT</name>
<organism evidence="2">
    <name type="scientific">uncultured nuHF1 cluster bacterium HF0770_35I22</name>
    <dbReference type="NCBI Taxonomy" id="723586"/>
    <lineage>
        <taxon>Bacteria</taxon>
        <taxon>environmental samples</taxon>
    </lineage>
</organism>
<sequence length="135" mass="15270">MRPVDWLLMAFLFFGIIAGKYNLNPNPTSPRDNPRRPNPQFFEKNSNPKLWERETQKWLSLMPHKKSYKKKTGIYLSSKLPKEGTITSFKKQAPSVGSAFSISKNGTWLTAAHVVNGCNRVSIKMGADNFLPVVS</sequence>
<evidence type="ECO:0008006" key="3">
    <source>
        <dbReference type="Google" id="ProtNLM"/>
    </source>
</evidence>
<evidence type="ECO:0000256" key="1">
    <source>
        <dbReference type="SAM" id="MobiDB-lite"/>
    </source>
</evidence>
<evidence type="ECO:0000313" key="2">
    <source>
        <dbReference type="EMBL" id="ADI23475.1"/>
    </source>
</evidence>
<feature type="non-terminal residue" evidence="2">
    <location>
        <position position="135"/>
    </location>
</feature>
<dbReference type="SUPFAM" id="SSF50494">
    <property type="entry name" value="Trypsin-like serine proteases"/>
    <property type="match status" value="1"/>
</dbReference>
<protein>
    <recommendedName>
        <fullName evidence="3">Serine protease</fullName>
    </recommendedName>
</protein>
<dbReference type="EMBL" id="GU568015">
    <property type="protein sequence ID" value="ADI23475.1"/>
    <property type="molecule type" value="Genomic_DNA"/>
</dbReference>